<keyword evidence="2" id="KW-1185">Reference proteome</keyword>
<reference evidence="2" key="1">
    <citation type="journal article" date="2022" name="Nat. Commun.">
        <title>Chromosome evolution and the genetic basis of agronomically important traits in greater yam.</title>
        <authorList>
            <person name="Bredeson J.V."/>
            <person name="Lyons J.B."/>
            <person name="Oniyinde I.O."/>
            <person name="Okereke N.R."/>
            <person name="Kolade O."/>
            <person name="Nnabue I."/>
            <person name="Nwadili C.O."/>
            <person name="Hribova E."/>
            <person name="Parker M."/>
            <person name="Nwogha J."/>
            <person name="Shu S."/>
            <person name="Carlson J."/>
            <person name="Kariba R."/>
            <person name="Muthemba S."/>
            <person name="Knop K."/>
            <person name="Barton G.J."/>
            <person name="Sherwood A.V."/>
            <person name="Lopez-Montes A."/>
            <person name="Asiedu R."/>
            <person name="Jamnadass R."/>
            <person name="Muchugi A."/>
            <person name="Goodstein D."/>
            <person name="Egesi C.N."/>
            <person name="Featherston J."/>
            <person name="Asfaw A."/>
            <person name="Simpson G.G."/>
            <person name="Dolezel J."/>
            <person name="Hendre P.S."/>
            <person name="Van Deynze A."/>
            <person name="Kumar P.L."/>
            <person name="Obidiegwu J.E."/>
            <person name="Bhattacharjee R."/>
            <person name="Rokhsar D.S."/>
        </authorList>
    </citation>
    <scope>NUCLEOTIDE SEQUENCE [LARGE SCALE GENOMIC DNA]</scope>
    <source>
        <strain evidence="2">cv. TDa95/00328</strain>
    </source>
</reference>
<proteinExistence type="predicted"/>
<sequence>MVFSLLITAILAIIAAKTLKEYLKRRHSNIPSANMGWPFIGETLSFVKAHPAFTLGDYLQHHIAKFKLPLYGTVFWANIFGKWVIHSVDPELNRFVVNNEMKMFKQGWPRSLSRLIGNNALTISLGDAHKRRRAEVLNYLSGSRLESTFLRDMEQIASAHMESWRNREMVIATDETRKYAFYMIAKKALSMTPGSPETEKLMEALNDIYMGIGLIYVNLPGTRFRKALQSRAYVQEVIRQKLEQRRLKDQEDDDFLNYLIKDGTYSTEEMGDLVQNFIFGGNEVIGRTLAAAIYYLGTCPQACDQLREERLQVIRSKQQSGDSSLTLSDYRGMEFTQCVVNETLRLGTVSRFLHKVATANIQYKGYVIPRGCTVIANISAMHLDPTEFKDPETFNPWRWLTPNGVKKSRSFMPFSGGARHCIGAELAKLELMVFIHQLVTKYEWEFAQNDPPMATPRLEFPNCLPIKIKAISPKL</sequence>
<dbReference type="EMBL" id="CM037014">
    <property type="protein sequence ID" value="KAH7686989.1"/>
    <property type="molecule type" value="Genomic_DNA"/>
</dbReference>
<evidence type="ECO:0000313" key="1">
    <source>
        <dbReference type="EMBL" id="KAH7686989.1"/>
    </source>
</evidence>
<dbReference type="Proteomes" id="UP000827976">
    <property type="component" value="Chromosome 4"/>
</dbReference>
<name>A0ACB7WGK5_DIOAL</name>
<evidence type="ECO:0000313" key="2">
    <source>
        <dbReference type="Proteomes" id="UP000827976"/>
    </source>
</evidence>
<comment type="caution">
    <text evidence="1">The sequence shown here is derived from an EMBL/GenBank/DDBJ whole genome shotgun (WGS) entry which is preliminary data.</text>
</comment>
<organism evidence="1 2">
    <name type="scientific">Dioscorea alata</name>
    <name type="common">Purple yam</name>
    <dbReference type="NCBI Taxonomy" id="55571"/>
    <lineage>
        <taxon>Eukaryota</taxon>
        <taxon>Viridiplantae</taxon>
        <taxon>Streptophyta</taxon>
        <taxon>Embryophyta</taxon>
        <taxon>Tracheophyta</taxon>
        <taxon>Spermatophyta</taxon>
        <taxon>Magnoliopsida</taxon>
        <taxon>Liliopsida</taxon>
        <taxon>Dioscoreales</taxon>
        <taxon>Dioscoreaceae</taxon>
        <taxon>Dioscorea</taxon>
    </lineage>
</organism>
<accession>A0ACB7WGK5</accession>
<protein>
    <submittedName>
        <fullName evidence="1">Steroid 22-alpha-hydroxylase protein</fullName>
    </submittedName>
</protein>
<gene>
    <name evidence="1" type="ORF">IHE45_04G140000</name>
</gene>